<dbReference type="Pfam" id="PF14209">
    <property type="entry name" value="DUF4321"/>
    <property type="match status" value="1"/>
</dbReference>
<feature type="transmembrane region" description="Helical" evidence="1">
    <location>
        <begin position="59"/>
        <end position="80"/>
    </location>
</feature>
<evidence type="ECO:0000313" key="2">
    <source>
        <dbReference type="EMBL" id="KEJ91494.1"/>
    </source>
</evidence>
<proteinExistence type="predicted"/>
<evidence type="ECO:0000313" key="3">
    <source>
        <dbReference type="Proteomes" id="UP000027665"/>
    </source>
</evidence>
<evidence type="ECO:0008006" key="4">
    <source>
        <dbReference type="Google" id="ProtNLM"/>
    </source>
</evidence>
<dbReference type="eggNOG" id="ENOG5033KU3">
    <property type="taxonomic scope" value="Bacteria"/>
</dbReference>
<dbReference type="RefSeq" id="WP_037977905.1">
    <property type="nucleotide sequence ID" value="NZ_JMKI01000047.1"/>
</dbReference>
<evidence type="ECO:0000256" key="1">
    <source>
        <dbReference type="SAM" id="Phobius"/>
    </source>
</evidence>
<organism evidence="2 3">
    <name type="scientific">Synergistes jonesii</name>
    <dbReference type="NCBI Taxonomy" id="2754"/>
    <lineage>
        <taxon>Bacteria</taxon>
        <taxon>Thermotogati</taxon>
        <taxon>Synergistota</taxon>
        <taxon>Synergistia</taxon>
        <taxon>Synergistales</taxon>
        <taxon>Synergistaceae</taxon>
        <taxon>Synergistes</taxon>
    </lineage>
</organism>
<dbReference type="AlphaFoldDB" id="A0A073IP34"/>
<comment type="caution">
    <text evidence="2">The sequence shown here is derived from an EMBL/GenBank/DDBJ whole genome shotgun (WGS) entry which is preliminary data.</text>
</comment>
<sequence length="82" mass="9128">MSLLKNSSFKWGVVLLCMILGTWLGIFLQNFRATAAIFANVTDFTFDIRQIDLVMLRFGVLFSMRINLGTIIGAVAGILITK</sequence>
<dbReference type="STRING" id="2754.EH55_09830"/>
<reference evidence="2 3" key="1">
    <citation type="submission" date="2014-04" db="EMBL/GenBank/DDBJ databases">
        <title>Draft Genome Sequence of Synergistes jonesii.</title>
        <authorList>
            <person name="Coil D.A."/>
            <person name="Eisen J.A."/>
            <person name="Holland-Moritz H.E."/>
        </authorList>
    </citation>
    <scope>NUCLEOTIDE SEQUENCE [LARGE SCALE GENOMIC DNA]</scope>
    <source>
        <strain evidence="2 3">78-1</strain>
    </source>
</reference>
<keyword evidence="1" id="KW-0472">Membrane</keyword>
<dbReference type="InterPro" id="IPR025470">
    <property type="entry name" value="DUF4321"/>
</dbReference>
<keyword evidence="1" id="KW-0812">Transmembrane</keyword>
<dbReference type="Proteomes" id="UP000027665">
    <property type="component" value="Unassembled WGS sequence"/>
</dbReference>
<accession>A0A073IP34</accession>
<dbReference type="EMBL" id="JMKI01000047">
    <property type="protein sequence ID" value="KEJ91494.1"/>
    <property type="molecule type" value="Genomic_DNA"/>
</dbReference>
<keyword evidence="3" id="KW-1185">Reference proteome</keyword>
<name>A0A073IP34_9BACT</name>
<protein>
    <recommendedName>
        <fullName evidence="4">DUF4321 domain-containing protein</fullName>
    </recommendedName>
</protein>
<keyword evidence="1" id="KW-1133">Transmembrane helix</keyword>
<dbReference type="OrthoDB" id="5544at2"/>
<gene>
    <name evidence="2" type="ORF">EH55_09830</name>
</gene>
<dbReference type="GeneID" id="90984404"/>